<dbReference type="KEGG" id="zca:113938446"/>
<feature type="chain" id="PRO_5026801818" evidence="1">
    <location>
        <begin position="21"/>
        <end position="203"/>
    </location>
</feature>
<sequence>MMARSPFLLFCLLFPSSMNTLLCPQDNSQYGASRNLEMPAQRLPQSSHTTKPRMCHPGERPGCLADTALSPLPLTEEAHANSEIWKKQKMMNDNLVTLMKQHTPAQKRVKSGNQIARGRIHRGPMLSACLGRTKLKGEMRGLAVWESERAGVGSSERKPLSVVQEATWATSATPQALGLRFPSALCSPPPHKQKRPALHLFPS</sequence>
<keyword evidence="1" id="KW-0732">Signal</keyword>
<dbReference type="GeneID" id="113938446"/>
<dbReference type="AlphaFoldDB" id="A0A6J2FI50"/>
<gene>
    <name evidence="3" type="primary">LOC113938446</name>
</gene>
<feature type="signal peptide" evidence="1">
    <location>
        <begin position="1"/>
        <end position="20"/>
    </location>
</feature>
<dbReference type="RefSeq" id="XP_027479655.1">
    <property type="nucleotide sequence ID" value="XM_027623854.1"/>
</dbReference>
<name>A0A6J2FI50_ZALCA</name>
<accession>A0A6J2FI50</accession>
<dbReference type="Proteomes" id="UP000515165">
    <property type="component" value="Chromosome 8"/>
</dbReference>
<keyword evidence="2" id="KW-1185">Reference proteome</keyword>
<reference evidence="3" key="1">
    <citation type="submission" date="2025-08" db="UniProtKB">
        <authorList>
            <consortium name="RefSeq"/>
        </authorList>
    </citation>
    <scope>IDENTIFICATION</scope>
    <source>
        <tissue evidence="3">Blood</tissue>
    </source>
</reference>
<evidence type="ECO:0000256" key="1">
    <source>
        <dbReference type="SAM" id="SignalP"/>
    </source>
</evidence>
<organism evidence="2 3">
    <name type="scientific">Zalophus californianus</name>
    <name type="common">California sealion</name>
    <dbReference type="NCBI Taxonomy" id="9704"/>
    <lineage>
        <taxon>Eukaryota</taxon>
        <taxon>Metazoa</taxon>
        <taxon>Chordata</taxon>
        <taxon>Craniata</taxon>
        <taxon>Vertebrata</taxon>
        <taxon>Euteleostomi</taxon>
        <taxon>Mammalia</taxon>
        <taxon>Eutheria</taxon>
        <taxon>Laurasiatheria</taxon>
        <taxon>Carnivora</taxon>
        <taxon>Caniformia</taxon>
        <taxon>Pinnipedia</taxon>
        <taxon>Otariidae</taxon>
        <taxon>Zalophus</taxon>
    </lineage>
</organism>
<evidence type="ECO:0000313" key="2">
    <source>
        <dbReference type="Proteomes" id="UP000515165"/>
    </source>
</evidence>
<proteinExistence type="predicted"/>
<evidence type="ECO:0000313" key="3">
    <source>
        <dbReference type="RefSeq" id="XP_027479655.1"/>
    </source>
</evidence>
<protein>
    <submittedName>
        <fullName evidence="3">Uncharacterized protein LOC113938446</fullName>
    </submittedName>
</protein>